<reference evidence="1 2" key="1">
    <citation type="journal article" date="2012" name="Genet. Mol. Biol.">
        <title>Analysis of 16S rRNA and mxaF genes revealing insights into Methylobacterium niche-specific plant association.</title>
        <authorList>
            <person name="Dourado M.N."/>
            <person name="Andreote F.D."/>
            <person name="Dini-Andreote F."/>
            <person name="Conti R."/>
            <person name="Araujo J.M."/>
            <person name="Araujo W.L."/>
        </authorList>
    </citation>
    <scope>NUCLEOTIDE SEQUENCE [LARGE SCALE GENOMIC DNA]</scope>
    <source>
        <strain evidence="1 2">SR1.6/6</strain>
    </source>
</reference>
<protein>
    <submittedName>
        <fullName evidence="1">Uncharacterized protein</fullName>
    </submittedName>
</protein>
<name>A0A6B9FWE7_9HYPH</name>
<reference evidence="1 2" key="2">
    <citation type="journal article" date="2013" name="Genome Announc.">
        <title>Draft Genome Sequence of Methylobacterium mesophilicum Strain SR1.6/6, Isolated from Citrus sinensis.</title>
        <authorList>
            <person name="Marinho Almeida D."/>
            <person name="Dini-Andreote F."/>
            <person name="Camargo Neves A.A."/>
            <person name="Juca Ramos R.T."/>
            <person name="Andreote F.D."/>
            <person name="Carneiro A.R."/>
            <person name="Oliveira de Souza Lima A."/>
            <person name="Caracciolo Gomes de Sa P.H."/>
            <person name="Ribeiro Barbosa M.S."/>
            <person name="Araujo W.L."/>
            <person name="Silva A."/>
        </authorList>
    </citation>
    <scope>NUCLEOTIDE SEQUENCE [LARGE SCALE GENOMIC DNA]</scope>
    <source>
        <strain evidence="1 2">SR1.6/6</strain>
    </source>
</reference>
<dbReference type="EMBL" id="CP043538">
    <property type="protein sequence ID" value="QGY06132.1"/>
    <property type="molecule type" value="Genomic_DNA"/>
</dbReference>
<evidence type="ECO:0000313" key="1">
    <source>
        <dbReference type="EMBL" id="QGY06132.1"/>
    </source>
</evidence>
<sequence>MESVAEIIAALGGPTAFGVICGFTKNPAARGSDMRQRESIPVIYWPRIVEAAQARGLAIDNDVLVQAHLMRERPDRSVASIEEAAA</sequence>
<dbReference type="AlphaFoldDB" id="A0A6B9FWE7"/>
<evidence type="ECO:0000313" key="2">
    <source>
        <dbReference type="Proteomes" id="UP000012488"/>
    </source>
</evidence>
<organism evidence="1 2">
    <name type="scientific">Methylobacterium mesophilicum SR1.6/6</name>
    <dbReference type="NCBI Taxonomy" id="908290"/>
    <lineage>
        <taxon>Bacteria</taxon>
        <taxon>Pseudomonadati</taxon>
        <taxon>Pseudomonadota</taxon>
        <taxon>Alphaproteobacteria</taxon>
        <taxon>Hyphomicrobiales</taxon>
        <taxon>Methylobacteriaceae</taxon>
        <taxon>Methylobacterium</taxon>
    </lineage>
</organism>
<dbReference type="OrthoDB" id="7923400at2"/>
<accession>A0A6B9FWE7</accession>
<gene>
    <name evidence="1" type="ORF">MMSR116_11090</name>
</gene>
<proteinExistence type="predicted"/>
<dbReference type="Proteomes" id="UP000012488">
    <property type="component" value="Chromosome"/>
</dbReference>
<dbReference type="KEGG" id="mmes:MMSR116_11090"/>